<dbReference type="Proteomes" id="UP000202786">
    <property type="component" value="Segment"/>
</dbReference>
<name>R4TMR7_9CAUD</name>
<proteinExistence type="predicted"/>
<evidence type="ECO:0000313" key="2">
    <source>
        <dbReference type="Proteomes" id="UP000202786"/>
    </source>
</evidence>
<dbReference type="GeneID" id="16193936"/>
<keyword evidence="2" id="KW-1185">Reference proteome</keyword>
<dbReference type="KEGG" id="vg:16193936"/>
<protein>
    <submittedName>
        <fullName evidence="1">Uncharacterized protein</fullName>
    </submittedName>
</protein>
<accession>R4TMR7</accession>
<dbReference type="EMBL" id="KC292026">
    <property type="protein sequence ID" value="AGM11473.1"/>
    <property type="molecule type" value="Genomic_DNA"/>
</dbReference>
<evidence type="ECO:0000313" key="1">
    <source>
        <dbReference type="EMBL" id="AGM11473.1"/>
    </source>
</evidence>
<sequence length="76" mass="8553">MGQHSGKVNFQKENGAVTMDISGEASFDVVGYDKETDEVIIKVSGPVSGYMRVHKLLFFDSDSDCELTEYVQRRYP</sequence>
<organism evidence="1 2">
    <name type="scientific">Halogranum tailed virus 1</name>
    <dbReference type="NCBI Taxonomy" id="1273749"/>
    <lineage>
        <taxon>Viruses</taxon>
        <taxon>Duplodnaviria</taxon>
        <taxon>Heunggongvirae</taxon>
        <taxon>Uroviricota</taxon>
        <taxon>Caudoviricetes</taxon>
        <taxon>Thumleimavirales</taxon>
        <taxon>Halomagnusviridae</taxon>
        <taxon>Hagravirus</taxon>
        <taxon>Hagravirus capitaneum</taxon>
        <taxon>Hagravirus HGTV1</taxon>
    </lineage>
</organism>
<dbReference type="RefSeq" id="YP_008059351.1">
    <property type="nucleotide sequence ID" value="NC_021328.1"/>
</dbReference>
<reference evidence="1 2" key="1">
    <citation type="submission" date="2012-12" db="EMBL/GenBank/DDBJ databases">
        <authorList>
            <person name="Sencilo A."/>
            <person name="Jacobs-Sera D."/>
            <person name="Russell D.A."/>
            <person name="Ko C."/>
            <person name="Atanasova N."/>
            <person name="Osterlund E."/>
            <person name="Oksanen H.M."/>
            <person name="Bamford D.H."/>
            <person name="Hatfull G.F."/>
            <person name="Roine E."/>
            <person name="Hendrix R.W."/>
        </authorList>
    </citation>
    <scope>NUCLEOTIDE SEQUENCE [LARGE SCALE GENOMIC DNA]</scope>
</reference>
<gene>
    <name evidence="1" type="primary">176</name>
    <name evidence="1" type="ORF">HGTV1_176</name>
</gene>